<feature type="domain" description="ABC transporter" evidence="5">
    <location>
        <begin position="10"/>
        <end position="243"/>
    </location>
</feature>
<dbReference type="PANTHER" id="PTHR42734">
    <property type="entry name" value="METAL TRANSPORT SYSTEM ATP-BINDING PROTEIN TM_0124-RELATED"/>
    <property type="match status" value="1"/>
</dbReference>
<keyword evidence="4" id="KW-0067">ATP-binding</keyword>
<dbReference type="HOGENOM" id="CLU_000604_1_11_2"/>
<sequence length="258" mass="29035">MNYTGVDMILCVDGVEFHYKSRKILNGIKFNVERGEVVSILGINGAGKSTLLKCINKILKPKKGTILIDNFDINNLEGYELAKKVGYVPQRASGNYMTVFDMVLLGRKPHIKWDVSERDIEITHEILKLLNLEDYALRYANELSGGELQKAVIARALVQEPQVLLLDEPTNNLDPKNQLEVMRTIRNISKSKSITSIVVMHDLNLALRYSDKFIMLKDGKVYAEGDKSVINPENIKAVYGIDVYVEEVKGIKVVVPVD</sequence>
<dbReference type="CDD" id="cd03214">
    <property type="entry name" value="ABC_Iron-Siderophores_B12_Hemin"/>
    <property type="match status" value="1"/>
</dbReference>
<comment type="similarity">
    <text evidence="1">Belongs to the ABC transporter superfamily.</text>
</comment>
<gene>
    <name evidence="6" type="ordered locus">Metvu_1244</name>
</gene>
<dbReference type="Gene3D" id="3.40.50.300">
    <property type="entry name" value="P-loop containing nucleotide triphosphate hydrolases"/>
    <property type="match status" value="1"/>
</dbReference>
<dbReference type="KEGG" id="mvu:Metvu_1244"/>
<dbReference type="eggNOG" id="arCOG00198">
    <property type="taxonomic scope" value="Archaea"/>
</dbReference>
<proteinExistence type="inferred from homology"/>
<evidence type="ECO:0000256" key="1">
    <source>
        <dbReference type="ARBA" id="ARBA00005417"/>
    </source>
</evidence>
<organism evidence="6 7">
    <name type="scientific">Methanocaldococcus vulcanius (strain ATCC 700851 / DSM 12094 / M7)</name>
    <name type="common">Methanococcus vulcanius</name>
    <dbReference type="NCBI Taxonomy" id="579137"/>
    <lineage>
        <taxon>Archaea</taxon>
        <taxon>Methanobacteriati</taxon>
        <taxon>Methanobacteriota</taxon>
        <taxon>Methanomada group</taxon>
        <taxon>Methanococci</taxon>
        <taxon>Methanococcales</taxon>
        <taxon>Methanocaldococcaceae</taxon>
        <taxon>Methanocaldococcus</taxon>
    </lineage>
</organism>
<dbReference type="SUPFAM" id="SSF52540">
    <property type="entry name" value="P-loop containing nucleoside triphosphate hydrolases"/>
    <property type="match status" value="1"/>
</dbReference>
<dbReference type="SMART" id="SM00382">
    <property type="entry name" value="AAA"/>
    <property type="match status" value="1"/>
</dbReference>
<dbReference type="InterPro" id="IPR003439">
    <property type="entry name" value="ABC_transporter-like_ATP-bd"/>
</dbReference>
<protein>
    <submittedName>
        <fullName evidence="6">ABC transporter releated protein</fullName>
    </submittedName>
</protein>
<keyword evidence="7" id="KW-1185">Reference proteome</keyword>
<evidence type="ECO:0000256" key="3">
    <source>
        <dbReference type="ARBA" id="ARBA00022741"/>
    </source>
</evidence>
<evidence type="ECO:0000313" key="6">
    <source>
        <dbReference type="EMBL" id="ACX73099.1"/>
    </source>
</evidence>
<dbReference type="InterPro" id="IPR050153">
    <property type="entry name" value="Metal_Ion_Import_ABC"/>
</dbReference>
<dbReference type="InterPro" id="IPR003593">
    <property type="entry name" value="AAA+_ATPase"/>
</dbReference>
<dbReference type="EMBL" id="CP001787">
    <property type="protein sequence ID" value="ACX73099.1"/>
    <property type="molecule type" value="Genomic_DNA"/>
</dbReference>
<keyword evidence="3" id="KW-0547">Nucleotide-binding</keyword>
<name>C9RHP7_METVM</name>
<dbReference type="InterPro" id="IPR027417">
    <property type="entry name" value="P-loop_NTPase"/>
</dbReference>
<reference evidence="6" key="1">
    <citation type="submission" date="2009-10" db="EMBL/GenBank/DDBJ databases">
        <title>Complete sequence of chromosome of Methanocaldococcus vulcanius M7.</title>
        <authorList>
            <consortium name="US DOE Joint Genome Institute"/>
            <person name="Lucas S."/>
            <person name="Copeland A."/>
            <person name="Lapidus A."/>
            <person name="Glavina del Rio T."/>
            <person name="Dalin E."/>
            <person name="Tice H."/>
            <person name="Bruce D."/>
            <person name="Goodwin L."/>
            <person name="Pitluck S."/>
            <person name="Lcollab F.I."/>
            <person name="Brettin T."/>
            <person name="Detter J.C."/>
            <person name="Han C."/>
            <person name="Tapia R."/>
            <person name="Kuske C.R."/>
            <person name="Schmutz J."/>
            <person name="Larimer F."/>
            <person name="Land M."/>
            <person name="Hauser L."/>
            <person name="Kyrpides N."/>
            <person name="Ovchinikova G."/>
            <person name="Sieprawska-Lupa M."/>
            <person name="Whitman W.B."/>
            <person name="Woyke T."/>
        </authorList>
    </citation>
    <scope>NUCLEOTIDE SEQUENCE [LARGE SCALE GENOMIC DNA]</scope>
    <source>
        <strain evidence="6">M7</strain>
    </source>
</reference>
<dbReference type="InterPro" id="IPR017871">
    <property type="entry name" value="ABC_transporter-like_CS"/>
</dbReference>
<dbReference type="GO" id="GO:0005524">
    <property type="term" value="F:ATP binding"/>
    <property type="evidence" value="ECO:0007669"/>
    <property type="project" value="UniProtKB-KW"/>
</dbReference>
<evidence type="ECO:0000259" key="5">
    <source>
        <dbReference type="PROSITE" id="PS50893"/>
    </source>
</evidence>
<dbReference type="GO" id="GO:0016887">
    <property type="term" value="F:ATP hydrolysis activity"/>
    <property type="evidence" value="ECO:0007669"/>
    <property type="project" value="InterPro"/>
</dbReference>
<dbReference type="PROSITE" id="PS00211">
    <property type="entry name" value="ABC_TRANSPORTER_1"/>
    <property type="match status" value="1"/>
</dbReference>
<dbReference type="AlphaFoldDB" id="C9RHP7"/>
<dbReference type="PROSITE" id="PS50893">
    <property type="entry name" value="ABC_TRANSPORTER_2"/>
    <property type="match status" value="1"/>
</dbReference>
<evidence type="ECO:0000313" key="7">
    <source>
        <dbReference type="Proteomes" id="UP000002063"/>
    </source>
</evidence>
<dbReference type="Proteomes" id="UP000002063">
    <property type="component" value="Chromosome"/>
</dbReference>
<accession>C9RHP7</accession>
<dbReference type="PANTHER" id="PTHR42734:SF6">
    <property type="entry name" value="MOLYBDATE IMPORT ATP-BINDING PROTEIN MOLC"/>
    <property type="match status" value="1"/>
</dbReference>
<evidence type="ECO:0000256" key="2">
    <source>
        <dbReference type="ARBA" id="ARBA00022448"/>
    </source>
</evidence>
<dbReference type="STRING" id="579137.Metvu_1244"/>
<evidence type="ECO:0000256" key="4">
    <source>
        <dbReference type="ARBA" id="ARBA00022840"/>
    </source>
</evidence>
<keyword evidence="2" id="KW-0813">Transport</keyword>
<dbReference type="FunFam" id="3.40.50.300:FF:000134">
    <property type="entry name" value="Iron-enterobactin ABC transporter ATP-binding protein"/>
    <property type="match status" value="1"/>
</dbReference>
<dbReference type="Pfam" id="PF00005">
    <property type="entry name" value="ABC_tran"/>
    <property type="match status" value="1"/>
</dbReference>